<dbReference type="InterPro" id="IPR051087">
    <property type="entry name" value="Mitochondrial_ACSM"/>
</dbReference>
<proteinExistence type="inferred from homology"/>
<dbReference type="EC" id="6.2.1.2" evidence="6"/>
<dbReference type="GeneTree" id="ENSGT00940000162316"/>
<dbReference type="PANTHER" id="PTHR43605">
    <property type="entry name" value="ACYL-COENZYME A SYNTHETASE"/>
    <property type="match status" value="1"/>
</dbReference>
<comment type="catalytic activity">
    <reaction evidence="7">
        <text>a medium-chain fatty acid + ATP + CoA = a medium-chain fatty acyl-CoA + AMP + diphosphate</text>
        <dbReference type="Rhea" id="RHEA:48340"/>
        <dbReference type="ChEBI" id="CHEBI:30616"/>
        <dbReference type="ChEBI" id="CHEBI:33019"/>
        <dbReference type="ChEBI" id="CHEBI:57287"/>
        <dbReference type="ChEBI" id="CHEBI:59558"/>
        <dbReference type="ChEBI" id="CHEBI:90546"/>
        <dbReference type="ChEBI" id="CHEBI:456215"/>
        <dbReference type="EC" id="6.2.1.2"/>
    </reaction>
    <physiologicalReaction direction="left-to-right" evidence="7">
        <dbReference type="Rhea" id="RHEA:48341"/>
    </physiologicalReaction>
</comment>
<evidence type="ECO:0000313" key="10">
    <source>
        <dbReference type="Proteomes" id="UP000002280"/>
    </source>
</evidence>
<organism evidence="9 10">
    <name type="scientific">Monodelphis domestica</name>
    <name type="common">Gray short-tailed opossum</name>
    <dbReference type="NCBI Taxonomy" id="13616"/>
    <lineage>
        <taxon>Eukaryota</taxon>
        <taxon>Metazoa</taxon>
        <taxon>Chordata</taxon>
        <taxon>Craniata</taxon>
        <taxon>Vertebrata</taxon>
        <taxon>Euteleostomi</taxon>
        <taxon>Mammalia</taxon>
        <taxon>Metatheria</taxon>
        <taxon>Didelphimorphia</taxon>
        <taxon>Didelphidae</taxon>
        <taxon>Monodelphis</taxon>
    </lineage>
</organism>
<comment type="similarity">
    <text evidence="1">Belongs to the ATP-dependent AMP-binding enzyme family.</text>
</comment>
<evidence type="ECO:0000256" key="7">
    <source>
        <dbReference type="ARBA" id="ARBA00048477"/>
    </source>
</evidence>
<dbReference type="STRING" id="13616.ENSMODP00000048597"/>
<dbReference type="PANTHER" id="PTHR43605:SF8">
    <property type="entry name" value="ACYL-COENZYME A SYNTHETASE ACSM4, MITOCHONDRIAL"/>
    <property type="match status" value="1"/>
</dbReference>
<dbReference type="GO" id="GO:0005524">
    <property type="term" value="F:ATP binding"/>
    <property type="evidence" value="ECO:0007669"/>
    <property type="project" value="UniProtKB-KW"/>
</dbReference>
<dbReference type="InParanoid" id="A0A5F8GMC6"/>
<dbReference type="GO" id="GO:0031956">
    <property type="term" value="F:medium-chain fatty acid-CoA ligase activity"/>
    <property type="evidence" value="ECO:0007669"/>
    <property type="project" value="UniProtKB-EC"/>
</dbReference>
<keyword evidence="3" id="KW-0547">Nucleotide-binding</keyword>
<dbReference type="Pfam" id="PF00501">
    <property type="entry name" value="AMP-binding"/>
    <property type="match status" value="1"/>
</dbReference>
<evidence type="ECO:0000256" key="3">
    <source>
        <dbReference type="ARBA" id="ARBA00022741"/>
    </source>
</evidence>
<dbReference type="Ensembl" id="ENSMODT00000073953.1">
    <property type="protein sequence ID" value="ENSMODP00000048597.1"/>
    <property type="gene ID" value="ENSMODG00000043778.1"/>
</dbReference>
<keyword evidence="4" id="KW-0443">Lipid metabolism</keyword>
<dbReference type="SUPFAM" id="SSF56801">
    <property type="entry name" value="Acetyl-CoA synthetase-like"/>
    <property type="match status" value="1"/>
</dbReference>
<keyword evidence="2" id="KW-0436">Ligase</keyword>
<evidence type="ECO:0000256" key="6">
    <source>
        <dbReference type="ARBA" id="ARBA00039009"/>
    </source>
</evidence>
<reference evidence="9" key="3">
    <citation type="submission" date="2025-09" db="UniProtKB">
        <authorList>
            <consortium name="Ensembl"/>
        </authorList>
    </citation>
    <scope>IDENTIFICATION</scope>
</reference>
<dbReference type="InterPro" id="IPR000873">
    <property type="entry name" value="AMP-dep_synth/lig_dom"/>
</dbReference>
<evidence type="ECO:0000256" key="4">
    <source>
        <dbReference type="ARBA" id="ARBA00022832"/>
    </source>
</evidence>
<keyword evidence="5" id="KW-0067">ATP-binding</keyword>
<dbReference type="Gene3D" id="3.40.50.12780">
    <property type="entry name" value="N-terminal domain of ligase-like"/>
    <property type="match status" value="1"/>
</dbReference>
<accession>A0A5F8GMC6</accession>
<dbReference type="Proteomes" id="UP000002280">
    <property type="component" value="Chromosome 6"/>
</dbReference>
<evidence type="ECO:0000313" key="9">
    <source>
        <dbReference type="Ensembl" id="ENSMODP00000048597.1"/>
    </source>
</evidence>
<evidence type="ECO:0000256" key="2">
    <source>
        <dbReference type="ARBA" id="ARBA00022598"/>
    </source>
</evidence>
<evidence type="ECO:0000256" key="5">
    <source>
        <dbReference type="ARBA" id="ARBA00022840"/>
    </source>
</evidence>
<reference evidence="9" key="2">
    <citation type="submission" date="2025-08" db="UniProtKB">
        <authorList>
            <consortium name="Ensembl"/>
        </authorList>
    </citation>
    <scope>IDENTIFICATION</scope>
</reference>
<protein>
    <recommendedName>
        <fullName evidence="6">medium-chain acyl-CoA ligase</fullName>
        <ecNumber evidence="6">6.2.1.2</ecNumber>
    </recommendedName>
</protein>
<reference evidence="9 10" key="1">
    <citation type="journal article" date="2007" name="Nature">
        <title>Genome of the marsupial Monodelphis domestica reveals innovation in non-coding sequences.</title>
        <authorList>
            <person name="Mikkelsen T.S."/>
            <person name="Wakefield M.J."/>
            <person name="Aken B."/>
            <person name="Amemiya C.T."/>
            <person name="Chang J.L."/>
            <person name="Duke S."/>
            <person name="Garber M."/>
            <person name="Gentles A.J."/>
            <person name="Goodstadt L."/>
            <person name="Heger A."/>
            <person name="Jurka J."/>
            <person name="Kamal M."/>
            <person name="Mauceli E."/>
            <person name="Searle S.M."/>
            <person name="Sharpe T."/>
            <person name="Baker M.L."/>
            <person name="Batzer M.A."/>
            <person name="Benos P.V."/>
            <person name="Belov K."/>
            <person name="Clamp M."/>
            <person name="Cook A."/>
            <person name="Cuff J."/>
            <person name="Das R."/>
            <person name="Davidow L."/>
            <person name="Deakin J.E."/>
            <person name="Fazzari M.J."/>
            <person name="Glass J.L."/>
            <person name="Grabherr M."/>
            <person name="Greally J.M."/>
            <person name="Gu W."/>
            <person name="Hore T.A."/>
            <person name="Huttley G.A."/>
            <person name="Kleber M."/>
            <person name="Jirtle R.L."/>
            <person name="Koina E."/>
            <person name="Lee J.T."/>
            <person name="Mahony S."/>
            <person name="Marra M.A."/>
            <person name="Miller R.D."/>
            <person name="Nicholls R.D."/>
            <person name="Oda M."/>
            <person name="Papenfuss A.T."/>
            <person name="Parra Z.E."/>
            <person name="Pollock D.D."/>
            <person name="Ray D.A."/>
            <person name="Schein J.E."/>
            <person name="Speed T.P."/>
            <person name="Thompson K."/>
            <person name="VandeBerg J.L."/>
            <person name="Wade C.M."/>
            <person name="Walker J.A."/>
            <person name="Waters P.D."/>
            <person name="Webber C."/>
            <person name="Weidman J.R."/>
            <person name="Xie X."/>
            <person name="Zody M.C."/>
            <person name="Baldwin J."/>
            <person name="Abdouelleil A."/>
            <person name="Abdulkadir J."/>
            <person name="Abebe A."/>
            <person name="Abera B."/>
            <person name="Abreu J."/>
            <person name="Acer S.C."/>
            <person name="Aftuck L."/>
            <person name="Alexander A."/>
            <person name="An P."/>
            <person name="Anderson E."/>
            <person name="Anderson S."/>
            <person name="Arachi H."/>
            <person name="Azer M."/>
            <person name="Bachantsang P."/>
            <person name="Barry A."/>
            <person name="Bayul T."/>
            <person name="Berlin A."/>
            <person name="Bessette D."/>
            <person name="Bloom T."/>
            <person name="Bloom T."/>
            <person name="Boguslavskiy L."/>
            <person name="Bonnet C."/>
            <person name="Boukhgalter B."/>
            <person name="Bourzgui I."/>
            <person name="Brown A."/>
            <person name="Cahill P."/>
            <person name="Channer S."/>
            <person name="Cheshatsang Y."/>
            <person name="Chuda L."/>
            <person name="Citroen M."/>
            <person name="Collymore A."/>
            <person name="Cooke P."/>
            <person name="Costello M."/>
            <person name="D'Aco K."/>
            <person name="Daza R."/>
            <person name="De Haan G."/>
            <person name="DeGray S."/>
            <person name="DeMaso C."/>
            <person name="Dhargay N."/>
            <person name="Dooley K."/>
            <person name="Dooley E."/>
            <person name="Doricent M."/>
            <person name="Dorje P."/>
            <person name="Dorjee K."/>
            <person name="Dupes A."/>
            <person name="Elong R."/>
            <person name="Falk J."/>
            <person name="Farina A."/>
            <person name="Faro S."/>
            <person name="Ferguson D."/>
            <person name="Fisher S."/>
            <person name="Foley C.D."/>
            <person name="Franke A."/>
            <person name="Friedrich D."/>
            <person name="Gadbois L."/>
            <person name="Gearin G."/>
            <person name="Gearin C.R."/>
            <person name="Giannoukos G."/>
            <person name="Goode T."/>
            <person name="Graham J."/>
            <person name="Grandbois E."/>
            <person name="Grewal S."/>
            <person name="Gyaltsen K."/>
            <person name="Hafez N."/>
            <person name="Hagos B."/>
            <person name="Hall J."/>
            <person name="Henson C."/>
            <person name="Hollinger A."/>
            <person name="Honan T."/>
            <person name="Huard M.D."/>
            <person name="Hughes L."/>
            <person name="Hurhula B."/>
            <person name="Husby M.E."/>
            <person name="Kamat A."/>
            <person name="Kanga B."/>
            <person name="Kashin S."/>
            <person name="Khazanovich D."/>
            <person name="Kisner P."/>
            <person name="Lance K."/>
            <person name="Lara M."/>
            <person name="Lee W."/>
            <person name="Lennon N."/>
            <person name="Letendre F."/>
            <person name="LeVine R."/>
            <person name="Lipovsky A."/>
            <person name="Liu X."/>
            <person name="Liu J."/>
            <person name="Liu S."/>
            <person name="Lokyitsang T."/>
            <person name="Lokyitsang Y."/>
            <person name="Lubonja R."/>
            <person name="Lui A."/>
            <person name="MacDonald P."/>
            <person name="Magnisalis V."/>
            <person name="Maru K."/>
            <person name="Matthews C."/>
            <person name="McCusker W."/>
            <person name="McDonough S."/>
            <person name="Mehta T."/>
            <person name="Meldrim J."/>
            <person name="Meneus L."/>
            <person name="Mihai O."/>
            <person name="Mihalev A."/>
            <person name="Mihova T."/>
            <person name="Mittelman R."/>
            <person name="Mlenga V."/>
            <person name="Montmayeur A."/>
            <person name="Mulrain L."/>
            <person name="Navidi A."/>
            <person name="Naylor J."/>
            <person name="Negash T."/>
            <person name="Nguyen T."/>
            <person name="Nguyen N."/>
            <person name="Nicol R."/>
            <person name="Norbu C."/>
            <person name="Norbu N."/>
            <person name="Novod N."/>
            <person name="O'Neill B."/>
            <person name="Osman S."/>
            <person name="Markiewicz E."/>
            <person name="Oyono O.L."/>
            <person name="Patti C."/>
            <person name="Phunkhang P."/>
            <person name="Pierre F."/>
            <person name="Priest M."/>
            <person name="Raghuraman S."/>
            <person name="Rege F."/>
            <person name="Reyes R."/>
            <person name="Rise C."/>
            <person name="Rogov P."/>
            <person name="Ross K."/>
            <person name="Ryan E."/>
            <person name="Settipalli S."/>
            <person name="Shea T."/>
            <person name="Sherpa N."/>
            <person name="Shi L."/>
            <person name="Shih D."/>
            <person name="Sparrow T."/>
            <person name="Spaulding J."/>
            <person name="Stalker J."/>
            <person name="Stange-Thomann N."/>
            <person name="Stavropoulos S."/>
            <person name="Stone C."/>
            <person name="Strader C."/>
            <person name="Tesfaye S."/>
            <person name="Thomson T."/>
            <person name="Thoulutsang Y."/>
            <person name="Thoulutsang D."/>
            <person name="Topham K."/>
            <person name="Topping I."/>
            <person name="Tsamla T."/>
            <person name="Vassiliev H."/>
            <person name="Vo A."/>
            <person name="Wangchuk T."/>
            <person name="Wangdi T."/>
            <person name="Weiand M."/>
            <person name="Wilkinson J."/>
            <person name="Wilson A."/>
            <person name="Yadav S."/>
            <person name="Young G."/>
            <person name="Yu Q."/>
            <person name="Zembek L."/>
            <person name="Zhong D."/>
            <person name="Zimmer A."/>
            <person name="Zwirko Z."/>
            <person name="Jaffe D.B."/>
            <person name="Alvarez P."/>
            <person name="Brockman W."/>
            <person name="Butler J."/>
            <person name="Chin C."/>
            <person name="Gnerre S."/>
            <person name="MacCallum I."/>
            <person name="Graves J.A."/>
            <person name="Ponting C.P."/>
            <person name="Breen M."/>
            <person name="Samollow P.B."/>
            <person name="Lander E.S."/>
            <person name="Lindblad-Toh K."/>
        </authorList>
    </citation>
    <scope>NUCLEOTIDE SEQUENCE [LARGE SCALE GENOMIC DNA]</scope>
</reference>
<keyword evidence="10" id="KW-1185">Reference proteome</keyword>
<evidence type="ECO:0000259" key="8">
    <source>
        <dbReference type="Pfam" id="PF00501"/>
    </source>
</evidence>
<evidence type="ECO:0000256" key="1">
    <source>
        <dbReference type="ARBA" id="ARBA00006432"/>
    </source>
</evidence>
<keyword evidence="4" id="KW-0276">Fatty acid metabolism</keyword>
<sequence>MKILFQLQMFRFVGSPKLPGRYFHQGSQVWAPLNLSDFEAINRCERDLPDHFNFAGDVLDVWAQLEKKGERPPNPALWWTNGKGAEVKWNFGELGLLSRKVANALSSSCDLQRGERVAVILPRIPEWWLVNVACMRTGLVFMPGTIQLTAKDILYRLQASKAKCIVASDEVAPAVDSIVSNCPALKTKILVSENSRNGWLNFNEIFNYNIFIKDLQLMNRLFCHNFLPLGLSLLSDGRIWGFFGLLHFG</sequence>
<dbReference type="AlphaFoldDB" id="A0A5F8GMC6"/>
<dbReference type="GO" id="GO:0006631">
    <property type="term" value="P:fatty acid metabolic process"/>
    <property type="evidence" value="ECO:0007669"/>
    <property type="project" value="UniProtKB-KW"/>
</dbReference>
<dbReference type="InterPro" id="IPR042099">
    <property type="entry name" value="ANL_N_sf"/>
</dbReference>
<name>A0A5F8GMC6_MONDO</name>
<dbReference type="Bgee" id="ENSMODG00000043778">
    <property type="expression patterns" value="Expressed in ectoderm-derived structure and 1 other cell type or tissue"/>
</dbReference>
<dbReference type="OMA" id="WGICASH"/>
<feature type="domain" description="AMP-dependent synthetase/ligase" evidence="8">
    <location>
        <begin position="71"/>
        <end position="195"/>
    </location>
</feature>